<dbReference type="PANTHER" id="PTHR33675:SF1">
    <property type="entry name" value="HOLOCARBOXYLASE SYNTHETASE"/>
    <property type="match status" value="1"/>
</dbReference>
<dbReference type="PANTHER" id="PTHR33675">
    <property type="entry name" value="NUCLEAR RECEPTOR FAMILY 2 GROUP C PROTEIN"/>
    <property type="match status" value="1"/>
</dbReference>
<name>A0A9D4ZD91_ADICA</name>
<dbReference type="EMBL" id="JABFUD020000016">
    <property type="protein sequence ID" value="KAI5068381.1"/>
    <property type="molecule type" value="Genomic_DNA"/>
</dbReference>
<organism evidence="1 2">
    <name type="scientific">Adiantum capillus-veneris</name>
    <name type="common">Maidenhair fern</name>
    <dbReference type="NCBI Taxonomy" id="13818"/>
    <lineage>
        <taxon>Eukaryota</taxon>
        <taxon>Viridiplantae</taxon>
        <taxon>Streptophyta</taxon>
        <taxon>Embryophyta</taxon>
        <taxon>Tracheophyta</taxon>
        <taxon>Polypodiopsida</taxon>
        <taxon>Polypodiidae</taxon>
        <taxon>Polypodiales</taxon>
        <taxon>Pteridineae</taxon>
        <taxon>Pteridaceae</taxon>
        <taxon>Vittarioideae</taxon>
        <taxon>Adiantum</taxon>
    </lineage>
</organism>
<keyword evidence="2" id="KW-1185">Reference proteome</keyword>
<reference evidence="1" key="1">
    <citation type="submission" date="2021-01" db="EMBL/GenBank/DDBJ databases">
        <title>Adiantum capillus-veneris genome.</title>
        <authorList>
            <person name="Fang Y."/>
            <person name="Liao Q."/>
        </authorList>
    </citation>
    <scope>NUCLEOTIDE SEQUENCE</scope>
    <source>
        <strain evidence="1">H3</strain>
        <tissue evidence="1">Leaf</tissue>
    </source>
</reference>
<accession>A0A9D4ZD91</accession>
<evidence type="ECO:0000313" key="2">
    <source>
        <dbReference type="Proteomes" id="UP000886520"/>
    </source>
</evidence>
<dbReference type="OrthoDB" id="755598at2759"/>
<comment type="caution">
    <text evidence="1">The sequence shown here is derived from an EMBL/GenBank/DDBJ whole genome shotgun (WGS) entry which is preliminary data.</text>
</comment>
<dbReference type="AlphaFoldDB" id="A0A9D4ZD91"/>
<evidence type="ECO:0000313" key="1">
    <source>
        <dbReference type="EMBL" id="KAI5068381.1"/>
    </source>
</evidence>
<proteinExistence type="predicted"/>
<gene>
    <name evidence="1" type="ORF">GOP47_0016726</name>
</gene>
<sequence length="130" mass="14604">MKKRRIEGRALEDVERTLHTSFCAAANSISQLYTQAQNQNKIAFHAGQRHALEKLFDSIHHQHGGRPSAADISNYIKAELDNVSQAELSVMQTQNAPPFAQQHMAPTNPFTRVTTQERSHTPYQNGFFSG</sequence>
<dbReference type="Proteomes" id="UP000886520">
    <property type="component" value="Chromosome 16"/>
</dbReference>
<protein>
    <submittedName>
        <fullName evidence="1">Uncharacterized protein</fullName>
    </submittedName>
</protein>